<feature type="transmembrane region" description="Helical" evidence="6">
    <location>
        <begin position="179"/>
        <end position="199"/>
    </location>
</feature>
<dbReference type="Proteomes" id="UP000014387">
    <property type="component" value="Unassembled WGS sequence"/>
</dbReference>
<comment type="caution">
    <text evidence="7">The sequence shown here is derived from an EMBL/GenBank/DDBJ whole genome shotgun (WGS) entry which is preliminary data.</text>
</comment>
<protein>
    <recommendedName>
        <fullName evidence="6">Probable membrane transporter protein</fullName>
    </recommendedName>
</protein>
<sequence>MEAVAFAVVIGVGVGVVVGALGAGGGILAVPALTYLLGQTPHAAALGSLVIVLATALSALPQRLRTKTIRVKQGLIFGAISIIGSVAGGRLSALVDGNVLMLLFSAMLAVMATVMIRRGLRERNLPGGEAPAGKPRGLVAIILAGLGTGFLTGFFGVGGGFIVVPVLTIVLAFGMKEAAGTSLIVMSMAAIGGLVARVGNTPPVDWGVVVAFMLGSMSGAVVGGPLSNRAKPYQLTLIFGALLAVVCVASLSATLLTIFA</sequence>
<comment type="similarity">
    <text evidence="2 6">Belongs to the 4-toluene sulfonate uptake permease (TSUP) (TC 2.A.102) family.</text>
</comment>
<dbReference type="PANTHER" id="PTHR43701:SF2">
    <property type="entry name" value="MEMBRANE TRANSPORTER PROTEIN YJNA-RELATED"/>
    <property type="match status" value="1"/>
</dbReference>
<feature type="transmembrane region" description="Helical" evidence="6">
    <location>
        <begin position="137"/>
        <end position="167"/>
    </location>
</feature>
<dbReference type="AlphaFoldDB" id="A0A9W5VX58"/>
<feature type="transmembrane region" description="Helical" evidence="6">
    <location>
        <begin position="74"/>
        <end position="93"/>
    </location>
</feature>
<accession>A0A9W5VX58</accession>
<keyword evidence="3 6" id="KW-0812">Transmembrane</keyword>
<evidence type="ECO:0000256" key="2">
    <source>
        <dbReference type="ARBA" id="ARBA00009142"/>
    </source>
</evidence>
<evidence type="ECO:0000256" key="6">
    <source>
        <dbReference type="RuleBase" id="RU363041"/>
    </source>
</evidence>
<dbReference type="GO" id="GO:0005886">
    <property type="term" value="C:plasma membrane"/>
    <property type="evidence" value="ECO:0007669"/>
    <property type="project" value="UniProtKB-SubCell"/>
</dbReference>
<comment type="subcellular location">
    <subcellularLocation>
        <location evidence="6">Cell membrane</location>
        <topology evidence="6">Multi-pass membrane protein</topology>
    </subcellularLocation>
    <subcellularLocation>
        <location evidence="1">Membrane</location>
        <topology evidence="1">Multi-pass membrane protein</topology>
    </subcellularLocation>
</comment>
<keyword evidence="4 6" id="KW-1133">Transmembrane helix</keyword>
<feature type="transmembrane region" description="Helical" evidence="6">
    <location>
        <begin position="206"/>
        <end position="226"/>
    </location>
</feature>
<reference evidence="7 8" key="1">
    <citation type="submission" date="2013-05" db="EMBL/GenBank/DDBJ databases">
        <title>The Genome Sequence of Actinomyces europaeus ACS-120-V-COL10B.</title>
        <authorList>
            <consortium name="The Broad Institute Genomics Platform"/>
            <person name="Earl A."/>
            <person name="Ward D."/>
            <person name="Feldgarden M."/>
            <person name="Gevers D."/>
            <person name="Saerens B."/>
            <person name="Vaneechoutte M."/>
            <person name="Walker B."/>
            <person name="Young S."/>
            <person name="Zeng Q."/>
            <person name="Gargeya S."/>
            <person name="Fitzgerald M."/>
            <person name="Haas B."/>
            <person name="Abouelleil A."/>
            <person name="Allen A.W."/>
            <person name="Alvarado L."/>
            <person name="Arachchi H.M."/>
            <person name="Berlin A.M."/>
            <person name="Chapman S.B."/>
            <person name="Gainer-Dewar J."/>
            <person name="Goldberg J."/>
            <person name="Griggs A."/>
            <person name="Gujja S."/>
            <person name="Hansen M."/>
            <person name="Howarth C."/>
            <person name="Imamovic A."/>
            <person name="Ireland A."/>
            <person name="Larimer J."/>
            <person name="McCowan C."/>
            <person name="Murphy C."/>
            <person name="Pearson M."/>
            <person name="Poon T.W."/>
            <person name="Priest M."/>
            <person name="Roberts A."/>
            <person name="Saif S."/>
            <person name="Shea T."/>
            <person name="Sisk P."/>
            <person name="Sykes S."/>
            <person name="Wortman J."/>
            <person name="Nusbaum C."/>
            <person name="Birren B."/>
        </authorList>
    </citation>
    <scope>NUCLEOTIDE SEQUENCE [LARGE SCALE GENOMIC DNA]</scope>
    <source>
        <strain evidence="7 8">ACS-120-V-Col10b</strain>
    </source>
</reference>
<dbReference type="Pfam" id="PF01925">
    <property type="entry name" value="TauE"/>
    <property type="match status" value="1"/>
</dbReference>
<dbReference type="OrthoDB" id="3240334at2"/>
<evidence type="ECO:0000256" key="3">
    <source>
        <dbReference type="ARBA" id="ARBA00022692"/>
    </source>
</evidence>
<keyword evidence="8" id="KW-1185">Reference proteome</keyword>
<keyword evidence="5 6" id="KW-0472">Membrane</keyword>
<gene>
    <name evidence="7" type="ORF">HMPREF9238_01356</name>
</gene>
<dbReference type="InterPro" id="IPR051598">
    <property type="entry name" value="TSUP/Inactive_protease-like"/>
</dbReference>
<evidence type="ECO:0000313" key="8">
    <source>
        <dbReference type="Proteomes" id="UP000014387"/>
    </source>
</evidence>
<evidence type="ECO:0000256" key="1">
    <source>
        <dbReference type="ARBA" id="ARBA00004141"/>
    </source>
</evidence>
<feature type="transmembrane region" description="Helical" evidence="6">
    <location>
        <begin position="238"/>
        <end position="259"/>
    </location>
</feature>
<feature type="transmembrane region" description="Helical" evidence="6">
    <location>
        <begin position="43"/>
        <end position="62"/>
    </location>
</feature>
<feature type="transmembrane region" description="Helical" evidence="6">
    <location>
        <begin position="99"/>
        <end position="116"/>
    </location>
</feature>
<organism evidence="7 8">
    <name type="scientific">Gleimia europaea ACS-120-V-Col10b</name>
    <dbReference type="NCBI Taxonomy" id="883069"/>
    <lineage>
        <taxon>Bacteria</taxon>
        <taxon>Bacillati</taxon>
        <taxon>Actinomycetota</taxon>
        <taxon>Actinomycetes</taxon>
        <taxon>Actinomycetales</taxon>
        <taxon>Actinomycetaceae</taxon>
        <taxon>Gleimia</taxon>
    </lineage>
</organism>
<proteinExistence type="inferred from homology"/>
<evidence type="ECO:0000256" key="5">
    <source>
        <dbReference type="ARBA" id="ARBA00023136"/>
    </source>
</evidence>
<keyword evidence="6" id="KW-1003">Cell membrane</keyword>
<dbReference type="RefSeq" id="WP_016444690.1">
    <property type="nucleotide sequence ID" value="NZ_KE150266.1"/>
</dbReference>
<feature type="transmembrane region" description="Helical" evidence="6">
    <location>
        <begin position="7"/>
        <end position="37"/>
    </location>
</feature>
<evidence type="ECO:0000313" key="7">
    <source>
        <dbReference type="EMBL" id="EPD31580.1"/>
    </source>
</evidence>
<dbReference type="InterPro" id="IPR002781">
    <property type="entry name" value="TM_pro_TauE-like"/>
</dbReference>
<dbReference type="PANTHER" id="PTHR43701">
    <property type="entry name" value="MEMBRANE TRANSPORTER PROTEIN MJ0441-RELATED"/>
    <property type="match status" value="1"/>
</dbReference>
<evidence type="ECO:0000256" key="4">
    <source>
        <dbReference type="ARBA" id="ARBA00022989"/>
    </source>
</evidence>
<name>A0A9W5VX58_9ACTO</name>
<dbReference type="EMBL" id="AGWN01000001">
    <property type="protein sequence ID" value="EPD31580.1"/>
    <property type="molecule type" value="Genomic_DNA"/>
</dbReference>